<dbReference type="InterPro" id="IPR038610">
    <property type="entry name" value="FliK-like_C_sf"/>
</dbReference>
<keyword evidence="4" id="KW-1185">Reference proteome</keyword>
<dbReference type="AlphaFoldDB" id="A0A1N7LJY1"/>
<accession>A0A1N7LJY1</accession>
<feature type="compositionally biased region" description="Low complexity" evidence="1">
    <location>
        <begin position="73"/>
        <end position="82"/>
    </location>
</feature>
<evidence type="ECO:0000259" key="2">
    <source>
        <dbReference type="Pfam" id="PF02120"/>
    </source>
</evidence>
<reference evidence="4" key="1">
    <citation type="submission" date="2017-01" db="EMBL/GenBank/DDBJ databases">
        <authorList>
            <person name="Varghese N."/>
            <person name="Submissions S."/>
        </authorList>
    </citation>
    <scope>NUCLEOTIDE SEQUENCE [LARGE SCALE GENOMIC DNA]</scope>
    <source>
        <strain evidence="4">DSM 19945</strain>
    </source>
</reference>
<name>A0A1N7LJY1_9RHOB</name>
<feature type="compositionally biased region" description="Low complexity" evidence="1">
    <location>
        <begin position="280"/>
        <end position="291"/>
    </location>
</feature>
<dbReference type="Pfam" id="PF02120">
    <property type="entry name" value="Flg_hook"/>
    <property type="match status" value="1"/>
</dbReference>
<feature type="compositionally biased region" description="Low complexity" evidence="1">
    <location>
        <begin position="507"/>
        <end position="522"/>
    </location>
</feature>
<protein>
    <submittedName>
        <fullName evidence="3">Flagellar hook-length control protein FliK</fullName>
    </submittedName>
</protein>
<feature type="compositionally biased region" description="Basic and acidic residues" evidence="1">
    <location>
        <begin position="471"/>
        <end position="498"/>
    </location>
</feature>
<feature type="compositionally biased region" description="Polar residues" evidence="1">
    <location>
        <begin position="266"/>
        <end position="279"/>
    </location>
</feature>
<feature type="compositionally biased region" description="Basic and acidic residues" evidence="1">
    <location>
        <begin position="217"/>
        <end position="235"/>
    </location>
</feature>
<evidence type="ECO:0000256" key="1">
    <source>
        <dbReference type="SAM" id="MobiDB-lite"/>
    </source>
</evidence>
<feature type="domain" description="Flagellar hook-length control protein-like C-terminal" evidence="2">
    <location>
        <begin position="565"/>
        <end position="645"/>
    </location>
</feature>
<dbReference type="RefSeq" id="WP_175610427.1">
    <property type="nucleotide sequence ID" value="NZ_FTOG01000004.1"/>
</dbReference>
<evidence type="ECO:0000313" key="3">
    <source>
        <dbReference type="EMBL" id="SIS74133.1"/>
    </source>
</evidence>
<feature type="compositionally biased region" description="Low complexity" evidence="1">
    <location>
        <begin position="198"/>
        <end position="214"/>
    </location>
</feature>
<organism evidence="3 4">
    <name type="scientific">Rhodobacter aestuarii</name>
    <dbReference type="NCBI Taxonomy" id="453582"/>
    <lineage>
        <taxon>Bacteria</taxon>
        <taxon>Pseudomonadati</taxon>
        <taxon>Pseudomonadota</taxon>
        <taxon>Alphaproteobacteria</taxon>
        <taxon>Rhodobacterales</taxon>
        <taxon>Rhodobacter group</taxon>
        <taxon>Rhodobacter</taxon>
    </lineage>
</organism>
<keyword evidence="3" id="KW-0282">Flagellum</keyword>
<feature type="region of interest" description="Disordered" evidence="1">
    <location>
        <begin position="173"/>
        <end position="545"/>
    </location>
</feature>
<dbReference type="STRING" id="453582.SAMN05421580_104123"/>
<dbReference type="EMBL" id="FTOG01000004">
    <property type="protein sequence ID" value="SIS74133.1"/>
    <property type="molecule type" value="Genomic_DNA"/>
</dbReference>
<proteinExistence type="predicted"/>
<keyword evidence="3" id="KW-0966">Cell projection</keyword>
<dbReference type="InterPro" id="IPR021136">
    <property type="entry name" value="Flagellar_hook_control-like_C"/>
</dbReference>
<dbReference type="Proteomes" id="UP000186221">
    <property type="component" value="Unassembled WGS sequence"/>
</dbReference>
<dbReference type="Gene3D" id="3.30.750.140">
    <property type="match status" value="1"/>
</dbReference>
<feature type="region of interest" description="Disordered" evidence="1">
    <location>
        <begin position="15"/>
        <end position="86"/>
    </location>
</feature>
<dbReference type="CDD" id="cd17470">
    <property type="entry name" value="T3SS_Flik_C"/>
    <property type="match status" value="1"/>
</dbReference>
<keyword evidence="3" id="KW-0969">Cilium</keyword>
<feature type="compositionally biased region" description="Low complexity" evidence="1">
    <location>
        <begin position="313"/>
        <end position="354"/>
    </location>
</feature>
<gene>
    <name evidence="3" type="ORF">SAMN05421580_104123</name>
</gene>
<feature type="compositionally biased region" description="Low complexity" evidence="1">
    <location>
        <begin position="446"/>
        <end position="463"/>
    </location>
</feature>
<feature type="compositionally biased region" description="Low complexity" evidence="1">
    <location>
        <begin position="239"/>
        <end position="252"/>
    </location>
</feature>
<evidence type="ECO:0000313" key="4">
    <source>
        <dbReference type="Proteomes" id="UP000186221"/>
    </source>
</evidence>
<sequence>MKTTAPEQIQLFATLPAERAARGQASDSAQSKGDSDAFDALVADTPKTPVPVKAAAQTGTSETASAPVPEPVPEAQAEPAAARLTGQTSPAALEVFWQDASATQDWAASAPKAGKSVVAEKAADAAPDAAGLVLPVAPQMPMPQTTPADAQEGTIVAPETAGNAETKQVLAQGNAPQGDIKKHAAQATDAMQMSPKGALAEPADAPAAKDASNAMRAVEETRLGEKRTEKTEQPKADLTSSAQAAQTTSVATHPLRAAMEVPATKPQETASPVQRTSTDASPKANAAMAEAAPRDVAPQKPDPTAEKTAKPEALSAAAQIFAAAQAQGANESQAPTTPSATMQTAAAQAAAPIANGEARTAKTTQNTLPATGSDVSVRTVAAQPAPAAAAPPQPQHRPSMAESRFEAALAESTPTAEAATETPRPTAAAANPSAAPQTVASASTNSAQQGVPAQAAAAASPQSETRTQNRLRGDEGETKATPDAAEARAEVNRKKDVGEALQTTRSTAATATPEQTTAQTTTDSVEPFSPLVQGERSDATTHSGGVQTANRTVAASPQHIAQQLAQAMPSSPDQPVEVSLSPEELGKVRMTLHSHDGSITVSVQAERPETLDLMRRNIDSLARDFREMGYSNISFDFGQQADQRQSAQDRAEAARMFAPETSSETERPIRFDNATLAMQRSTNTAAIGGLDLRI</sequence>
<feature type="compositionally biased region" description="Polar residues" evidence="1">
    <location>
        <begin position="361"/>
        <end position="376"/>
    </location>
</feature>
<feature type="compositionally biased region" description="Low complexity" evidence="1">
    <location>
        <begin position="406"/>
        <end position="436"/>
    </location>
</feature>